<evidence type="ECO:0000256" key="3">
    <source>
        <dbReference type="ARBA" id="ARBA00023125"/>
    </source>
</evidence>
<dbReference type="SUPFAM" id="SSF46785">
    <property type="entry name" value="Winged helix' DNA-binding domain"/>
    <property type="match status" value="1"/>
</dbReference>
<organism evidence="6 7">
    <name type="scientific">Szabonella alba</name>
    <dbReference type="NCBI Taxonomy" id="2804194"/>
    <lineage>
        <taxon>Bacteria</taxon>
        <taxon>Pseudomonadati</taxon>
        <taxon>Pseudomonadota</taxon>
        <taxon>Alphaproteobacteria</taxon>
        <taxon>Rhodobacterales</taxon>
        <taxon>Paracoccaceae</taxon>
        <taxon>Szabonella</taxon>
    </lineage>
</organism>
<dbReference type="GO" id="GO:0003700">
    <property type="term" value="F:DNA-binding transcription factor activity"/>
    <property type="evidence" value="ECO:0007669"/>
    <property type="project" value="InterPro"/>
</dbReference>
<dbReference type="PROSITE" id="PS50931">
    <property type="entry name" value="HTH_LYSR"/>
    <property type="match status" value="1"/>
</dbReference>
<accession>A0A8K0V913</accession>
<keyword evidence="7" id="KW-1185">Reference proteome</keyword>
<keyword evidence="2" id="KW-0805">Transcription regulation</keyword>
<comment type="similarity">
    <text evidence="1">Belongs to the LysR transcriptional regulatory family.</text>
</comment>
<sequence>MIRLEALRAFVEVADHGNIKDASEKLYRTPSALSMTLKQIEDRLGCPLFETDRKSSLTEMGRFLYNQAVVLLRDYDRAMERIEAQSKARSGRLRIASVPSVATMLLPSFLQMFLHVRPDLDIDLVDTDSTDVRLLVETGQVDLGIAGTGPDMPGLVCEPIFRDPFRLVCRSDSVLAAKSDVLDWSDLAGQPLIINEATRGLPAPEFQRLARDARFSVRNVTSLLAMVSTGMGVTLLPALATVNLAATLTARPLRDPACHRTVGIHWREGKVPSPVTSLFRTEFAIAARAQARRIGLEPVS</sequence>
<feature type="domain" description="HTH lysR-type" evidence="5">
    <location>
        <begin position="2"/>
        <end position="58"/>
    </location>
</feature>
<name>A0A8K0V913_9RHOB</name>
<dbReference type="PANTHER" id="PTHR30419">
    <property type="entry name" value="HTH-TYPE TRANSCRIPTIONAL REGULATOR YBHD"/>
    <property type="match status" value="1"/>
</dbReference>
<dbReference type="InterPro" id="IPR000847">
    <property type="entry name" value="LysR_HTH_N"/>
</dbReference>
<evidence type="ECO:0000259" key="5">
    <source>
        <dbReference type="PROSITE" id="PS50931"/>
    </source>
</evidence>
<dbReference type="Pfam" id="PF03466">
    <property type="entry name" value="LysR_substrate"/>
    <property type="match status" value="1"/>
</dbReference>
<dbReference type="EMBL" id="JAESVN010000002">
    <property type="protein sequence ID" value="MBL4916551.1"/>
    <property type="molecule type" value="Genomic_DNA"/>
</dbReference>
<evidence type="ECO:0000313" key="6">
    <source>
        <dbReference type="EMBL" id="MBL4916551.1"/>
    </source>
</evidence>
<dbReference type="InterPro" id="IPR050950">
    <property type="entry name" value="HTH-type_LysR_regulators"/>
</dbReference>
<dbReference type="SUPFAM" id="SSF53850">
    <property type="entry name" value="Periplasmic binding protein-like II"/>
    <property type="match status" value="1"/>
</dbReference>
<dbReference type="Gene3D" id="1.10.10.10">
    <property type="entry name" value="Winged helix-like DNA-binding domain superfamily/Winged helix DNA-binding domain"/>
    <property type="match status" value="1"/>
</dbReference>
<dbReference type="Gene3D" id="3.40.190.10">
    <property type="entry name" value="Periplasmic binding protein-like II"/>
    <property type="match status" value="2"/>
</dbReference>
<proteinExistence type="inferred from homology"/>
<evidence type="ECO:0000313" key="7">
    <source>
        <dbReference type="Proteomes" id="UP000648908"/>
    </source>
</evidence>
<dbReference type="RefSeq" id="WP_202687359.1">
    <property type="nucleotide sequence ID" value="NZ_JAESVN010000002.1"/>
</dbReference>
<comment type="caution">
    <text evidence="6">The sequence shown here is derived from an EMBL/GenBank/DDBJ whole genome shotgun (WGS) entry which is preliminary data.</text>
</comment>
<dbReference type="InterPro" id="IPR005119">
    <property type="entry name" value="LysR_subst-bd"/>
</dbReference>
<keyword evidence="4" id="KW-0804">Transcription</keyword>
<dbReference type="GO" id="GO:0003677">
    <property type="term" value="F:DNA binding"/>
    <property type="evidence" value="ECO:0007669"/>
    <property type="project" value="UniProtKB-KW"/>
</dbReference>
<reference evidence="6" key="1">
    <citation type="submission" date="2021-01" db="EMBL/GenBank/DDBJ databases">
        <title>Tabrizicola alba sp. nov. a motile alkaliphilic bacterium isolated from a soda lake.</title>
        <authorList>
            <person name="Szuroczki S."/>
            <person name="Abbaszade G."/>
            <person name="Schumann P."/>
            <person name="Toth E."/>
        </authorList>
    </citation>
    <scope>NUCLEOTIDE SEQUENCE</scope>
    <source>
        <strain evidence="6">DMG-N-6</strain>
    </source>
</reference>
<evidence type="ECO:0000256" key="2">
    <source>
        <dbReference type="ARBA" id="ARBA00023015"/>
    </source>
</evidence>
<dbReference type="InterPro" id="IPR036390">
    <property type="entry name" value="WH_DNA-bd_sf"/>
</dbReference>
<dbReference type="GO" id="GO:0005829">
    <property type="term" value="C:cytosol"/>
    <property type="evidence" value="ECO:0007669"/>
    <property type="project" value="TreeGrafter"/>
</dbReference>
<dbReference type="AlphaFoldDB" id="A0A8K0V913"/>
<evidence type="ECO:0000256" key="1">
    <source>
        <dbReference type="ARBA" id="ARBA00009437"/>
    </source>
</evidence>
<dbReference type="Pfam" id="PF00126">
    <property type="entry name" value="HTH_1"/>
    <property type="match status" value="1"/>
</dbReference>
<dbReference type="PANTHER" id="PTHR30419:SF8">
    <property type="entry name" value="NITROGEN ASSIMILATION TRANSCRIPTIONAL ACTIVATOR-RELATED"/>
    <property type="match status" value="1"/>
</dbReference>
<dbReference type="InterPro" id="IPR036388">
    <property type="entry name" value="WH-like_DNA-bd_sf"/>
</dbReference>
<evidence type="ECO:0000256" key="4">
    <source>
        <dbReference type="ARBA" id="ARBA00023163"/>
    </source>
</evidence>
<dbReference type="Proteomes" id="UP000648908">
    <property type="component" value="Unassembled WGS sequence"/>
</dbReference>
<keyword evidence="3" id="KW-0238">DNA-binding</keyword>
<protein>
    <submittedName>
        <fullName evidence="6">LysR family transcriptional regulator</fullName>
    </submittedName>
</protein>
<gene>
    <name evidence="6" type="ORF">JL811_04895</name>
</gene>